<dbReference type="Proteomes" id="UP000054826">
    <property type="component" value="Unassembled WGS sequence"/>
</dbReference>
<dbReference type="EMBL" id="JYDV01000007">
    <property type="protein sequence ID" value="KRZ44074.1"/>
    <property type="molecule type" value="Genomic_DNA"/>
</dbReference>
<sequence length="73" mass="8722">MHKEPIGKTRFSVSRRRTLDLFNNISLTSSKEECSLQELQYQKYVFFNNMLDSLLFMITVLQNSRITYRKQAI</sequence>
<gene>
    <name evidence="1" type="ORF">T4C_8031</name>
</gene>
<evidence type="ECO:0000313" key="1">
    <source>
        <dbReference type="EMBL" id="KRZ44074.1"/>
    </source>
</evidence>
<dbReference type="AlphaFoldDB" id="A0A0V1KA25"/>
<evidence type="ECO:0000313" key="2">
    <source>
        <dbReference type="Proteomes" id="UP000054826"/>
    </source>
</evidence>
<accession>A0A0V1KA25</accession>
<proteinExistence type="predicted"/>
<name>A0A0V1KA25_TRIPS</name>
<protein>
    <submittedName>
        <fullName evidence="1">Uncharacterized protein</fullName>
    </submittedName>
</protein>
<comment type="caution">
    <text evidence="1">The sequence shown here is derived from an EMBL/GenBank/DDBJ whole genome shotgun (WGS) entry which is preliminary data.</text>
</comment>
<reference evidence="1 2" key="1">
    <citation type="submission" date="2015-01" db="EMBL/GenBank/DDBJ databases">
        <title>Evolution of Trichinella species and genotypes.</title>
        <authorList>
            <person name="Korhonen P.K."/>
            <person name="Edoardo P."/>
            <person name="Giuseppe L.R."/>
            <person name="Gasser R.B."/>
        </authorList>
    </citation>
    <scope>NUCLEOTIDE SEQUENCE [LARGE SCALE GENOMIC DNA]</scope>
    <source>
        <strain evidence="1">ISS176</strain>
    </source>
</reference>
<organism evidence="1 2">
    <name type="scientific">Trichinella pseudospiralis</name>
    <name type="common">Parasitic roundworm</name>
    <dbReference type="NCBI Taxonomy" id="6337"/>
    <lineage>
        <taxon>Eukaryota</taxon>
        <taxon>Metazoa</taxon>
        <taxon>Ecdysozoa</taxon>
        <taxon>Nematoda</taxon>
        <taxon>Enoplea</taxon>
        <taxon>Dorylaimia</taxon>
        <taxon>Trichinellida</taxon>
        <taxon>Trichinellidae</taxon>
        <taxon>Trichinella</taxon>
    </lineage>
</organism>